<dbReference type="RefSeq" id="WP_160499513.1">
    <property type="nucleotide sequence ID" value="NZ_WUBI01000003.1"/>
</dbReference>
<feature type="compositionally biased region" description="Basic and acidic residues" evidence="3">
    <location>
        <begin position="363"/>
        <end position="378"/>
    </location>
</feature>
<evidence type="ECO:0000313" key="7">
    <source>
        <dbReference type="Proteomes" id="UP000460318"/>
    </source>
</evidence>
<dbReference type="InterPro" id="IPR036582">
    <property type="entry name" value="Mao_N_sf"/>
</dbReference>
<name>A0A7X3IL48_9BACL</name>
<dbReference type="Pfam" id="PF01436">
    <property type="entry name" value="NHL"/>
    <property type="match status" value="3"/>
</dbReference>
<proteinExistence type="predicted"/>
<dbReference type="EMBL" id="WUBI01000003">
    <property type="protein sequence ID" value="MWV45929.1"/>
    <property type="molecule type" value="Genomic_DNA"/>
</dbReference>
<dbReference type="PANTHER" id="PTHR13833">
    <property type="match status" value="1"/>
</dbReference>
<protein>
    <submittedName>
        <fullName evidence="6">Copper amine oxidase</fullName>
    </submittedName>
</protein>
<dbReference type="InterPro" id="IPR012854">
    <property type="entry name" value="Cu_amine_oxidase-like_N"/>
</dbReference>
<dbReference type="PROSITE" id="PS51125">
    <property type="entry name" value="NHL"/>
    <property type="match status" value="2"/>
</dbReference>
<feature type="repeat" description="NHL" evidence="2">
    <location>
        <begin position="171"/>
        <end position="213"/>
    </location>
</feature>
<feature type="chain" id="PRO_5031183702" evidence="4">
    <location>
        <begin position="29"/>
        <end position="509"/>
    </location>
</feature>
<dbReference type="SUPFAM" id="SSF55383">
    <property type="entry name" value="Copper amine oxidase, domain N"/>
    <property type="match status" value="1"/>
</dbReference>
<evidence type="ECO:0000313" key="6">
    <source>
        <dbReference type="EMBL" id="MWV45929.1"/>
    </source>
</evidence>
<gene>
    <name evidence="6" type="ORF">GRF59_20130</name>
</gene>
<evidence type="ECO:0000259" key="5">
    <source>
        <dbReference type="Pfam" id="PF07833"/>
    </source>
</evidence>
<keyword evidence="7" id="KW-1185">Reference proteome</keyword>
<feature type="repeat" description="NHL" evidence="2">
    <location>
        <begin position="129"/>
        <end position="159"/>
    </location>
</feature>
<dbReference type="PANTHER" id="PTHR13833:SF71">
    <property type="entry name" value="NHL DOMAIN-CONTAINING PROTEIN"/>
    <property type="match status" value="1"/>
</dbReference>
<keyword evidence="4" id="KW-0732">Signal</keyword>
<dbReference type="SUPFAM" id="SSF63825">
    <property type="entry name" value="YWTD domain"/>
    <property type="match status" value="1"/>
</dbReference>
<organism evidence="6 7">
    <name type="scientific">Paenibacillus dendrobii</name>
    <dbReference type="NCBI Taxonomy" id="2691084"/>
    <lineage>
        <taxon>Bacteria</taxon>
        <taxon>Bacillati</taxon>
        <taxon>Bacillota</taxon>
        <taxon>Bacilli</taxon>
        <taxon>Bacillales</taxon>
        <taxon>Paenibacillaceae</taxon>
        <taxon>Paenibacillus</taxon>
    </lineage>
</organism>
<evidence type="ECO:0000256" key="2">
    <source>
        <dbReference type="PROSITE-ProRule" id="PRU00504"/>
    </source>
</evidence>
<evidence type="ECO:0000256" key="4">
    <source>
        <dbReference type="SAM" id="SignalP"/>
    </source>
</evidence>
<comment type="caution">
    <text evidence="6">The sequence shown here is derived from an EMBL/GenBank/DDBJ whole genome shotgun (WGS) entry which is preliminary data.</text>
</comment>
<dbReference type="InterPro" id="IPR001258">
    <property type="entry name" value="NHL_repeat"/>
</dbReference>
<sequence length="509" mass="54205">MQSYKKAWPAVLPLFMALMMGLSVPAFAFGEGSRPEGLLAEVKTLPDLQTAPGTGSGLDLIPHEWRITERSLMRPDGSVLLTDAVHHVIWKVKDGMKSVFAGLELPLGYDGADRPLGAYLDGAADKSFFDKPVGIAADEAGNVYVADSGNHAIRKIDTQGQVTTVAGNGVLGFADGKGAEAQFDAPEDVAVAKDGTIYVADTMNHAVRKVDPDGEVSTLSAVSERAVEVYPGVISAAGSYKDGPIAEALFNEPSGLALDDKGNLYVSDSGNQVIRYIDFGAGKVSTVAGKMNSEYTQSTKALYADGGYRDGSAQQAEFSFPKGIAWSSGQQQLYVADSQNGAIRVIKNNTVYTLLGSLKGETGKGDGTEKSAALDHPEGVSVDPDGSGGWITGNGTRTWELIQLPAGRPDRAIAAAYGTSWLSIQPEMKQGQIMVPLRDTAGGLGVSVMSVSKSTVALQQDGRQVQFKLPENIYTREDRLYVPLRLLAESLGKDVQWLREQQDVVIRDK</sequence>
<reference evidence="6 7" key="1">
    <citation type="submission" date="2019-12" db="EMBL/GenBank/DDBJ databases">
        <title>Paenibacillus sp. nov., an endophytic bacterium isolated from the stem of Dendrobium.</title>
        <authorList>
            <person name="Zhao R."/>
        </authorList>
    </citation>
    <scope>NUCLEOTIDE SEQUENCE [LARGE SCALE GENOMIC DNA]</scope>
    <source>
        <strain evidence="6 7">HJL G12</strain>
    </source>
</reference>
<keyword evidence="1" id="KW-0677">Repeat</keyword>
<dbReference type="Pfam" id="PF07833">
    <property type="entry name" value="Cu_amine_oxidN1"/>
    <property type="match status" value="1"/>
</dbReference>
<dbReference type="Gene3D" id="2.120.10.30">
    <property type="entry name" value="TolB, C-terminal domain"/>
    <property type="match status" value="2"/>
</dbReference>
<feature type="domain" description="Copper amine oxidase-like N-terminal" evidence="5">
    <location>
        <begin position="475"/>
        <end position="506"/>
    </location>
</feature>
<evidence type="ECO:0000256" key="3">
    <source>
        <dbReference type="SAM" id="MobiDB-lite"/>
    </source>
</evidence>
<feature type="region of interest" description="Disordered" evidence="3">
    <location>
        <begin position="363"/>
        <end position="389"/>
    </location>
</feature>
<feature type="signal peptide" evidence="4">
    <location>
        <begin position="1"/>
        <end position="28"/>
    </location>
</feature>
<accession>A0A7X3IL48</accession>
<dbReference type="InterPro" id="IPR011042">
    <property type="entry name" value="6-blade_b-propeller_TolB-like"/>
</dbReference>
<evidence type="ECO:0000256" key="1">
    <source>
        <dbReference type="ARBA" id="ARBA00022737"/>
    </source>
</evidence>
<dbReference type="AlphaFoldDB" id="A0A7X3IL48"/>
<dbReference type="Proteomes" id="UP000460318">
    <property type="component" value="Unassembled WGS sequence"/>
</dbReference>